<feature type="domain" description="JAB1/MPN/MOV34 metalloenzyme" evidence="5">
    <location>
        <begin position="43"/>
        <end position="135"/>
    </location>
</feature>
<sequence length="391" mass="42519">MSRMESLAAVARPEEVVHEPTEEERAAMNELDREAMQLDSEEITEVHIDGMVLMKIIKHCKDNHACNGANAWGALLGVDAGGTLEVSNAFGLPNVRERSDEEERGTKVAMQYMGEMLRLLRQVSADQNAVGLYQGCFLGPFLNSAVVDGLNTLSLLMEREGNQGRGKAVLLVHDFAQLAQGNTVVRAFKLSPSFVDAYRNGKMTAQTLVEHHLTFSNILVEIPVELHNTALLNAFLTMLTTEAPQPKRLVPETSMERLRAPPNEPVPPSYLDLNLALEPVLVSSGETTLDTLEAYAAEAGNVGYQARQVAREKGRAEAYLARRKAENASREAAGLAPLPVDDVSKMFKIPAEPSRLDSMLLLNQLSAASGRLSETATTGAVQLEAARTSTT</sequence>
<dbReference type="InterPro" id="IPR000555">
    <property type="entry name" value="JAMM/MPN+_dom"/>
</dbReference>
<evidence type="ECO:0000256" key="1">
    <source>
        <dbReference type="ARBA" id="ARBA00022490"/>
    </source>
</evidence>
<feature type="domain" description="eIF3h C-terminal" evidence="6">
    <location>
        <begin position="179"/>
        <end position="245"/>
    </location>
</feature>
<keyword evidence="3 4" id="KW-0648">Protein biosynthesis</keyword>
<evidence type="ECO:0000256" key="3">
    <source>
        <dbReference type="ARBA" id="ARBA00022917"/>
    </source>
</evidence>
<dbReference type="HAMAP" id="MF_03007">
    <property type="entry name" value="eIF3h"/>
    <property type="match status" value="1"/>
</dbReference>
<dbReference type="GO" id="GO:0005852">
    <property type="term" value="C:eukaryotic translation initiation factor 3 complex"/>
    <property type="evidence" value="ECO:0007669"/>
    <property type="project" value="UniProtKB-UniRule"/>
</dbReference>
<dbReference type="Pfam" id="PF19445">
    <property type="entry name" value="eIF3h_C"/>
    <property type="match status" value="2"/>
</dbReference>
<dbReference type="InterPro" id="IPR045810">
    <property type="entry name" value="eIF3h_C"/>
</dbReference>
<evidence type="ECO:0000256" key="2">
    <source>
        <dbReference type="ARBA" id="ARBA00022540"/>
    </source>
</evidence>
<accession>A0AAF0DPF0</accession>
<dbReference type="Pfam" id="PF01398">
    <property type="entry name" value="JAB"/>
    <property type="match status" value="1"/>
</dbReference>
<organism evidence="7 8">
    <name type="scientific">Malassezia brasiliensis</name>
    <dbReference type="NCBI Taxonomy" id="1821822"/>
    <lineage>
        <taxon>Eukaryota</taxon>
        <taxon>Fungi</taxon>
        <taxon>Dikarya</taxon>
        <taxon>Basidiomycota</taxon>
        <taxon>Ustilaginomycotina</taxon>
        <taxon>Malasseziomycetes</taxon>
        <taxon>Malasseziales</taxon>
        <taxon>Malasseziaceae</taxon>
        <taxon>Malassezia</taxon>
    </lineage>
</organism>
<proteinExistence type="inferred from homology"/>
<dbReference type="InterPro" id="IPR027524">
    <property type="entry name" value="eIF3h"/>
</dbReference>
<dbReference type="GO" id="GO:0016282">
    <property type="term" value="C:eukaryotic 43S preinitiation complex"/>
    <property type="evidence" value="ECO:0007669"/>
    <property type="project" value="UniProtKB-UniRule"/>
</dbReference>
<feature type="domain" description="eIF3h C-terminal" evidence="6">
    <location>
        <begin position="273"/>
        <end position="386"/>
    </location>
</feature>
<dbReference type="EMBL" id="CP119951">
    <property type="protein sequence ID" value="WFC93544.1"/>
    <property type="molecule type" value="Genomic_DNA"/>
</dbReference>
<comment type="subunit">
    <text evidence="4">Component of the eukaryotic translation initiation factor 3 (eIF-3) complex.</text>
</comment>
<dbReference type="InterPro" id="IPR050242">
    <property type="entry name" value="JAMM_MPN+_peptidase_M67A"/>
</dbReference>
<protein>
    <recommendedName>
        <fullName evidence="4">Eukaryotic translation initiation factor 3 subunit H</fullName>
        <shortName evidence="4">eIF3h</shortName>
    </recommendedName>
</protein>
<dbReference type="PANTHER" id="PTHR10410">
    <property type="entry name" value="EUKARYOTIC TRANSLATION INITIATION FACTOR 3 -RELATED"/>
    <property type="match status" value="1"/>
</dbReference>
<dbReference type="Gene3D" id="3.40.140.10">
    <property type="entry name" value="Cytidine Deaminase, domain 2"/>
    <property type="match status" value="1"/>
</dbReference>
<comment type="subcellular location">
    <subcellularLocation>
        <location evidence="4">Cytoplasm</location>
    </subcellularLocation>
</comment>
<dbReference type="GO" id="GO:0003743">
    <property type="term" value="F:translation initiation factor activity"/>
    <property type="evidence" value="ECO:0007669"/>
    <property type="project" value="UniProtKB-UniRule"/>
</dbReference>
<name>A0AAF0DPF0_9BASI</name>
<dbReference type="Proteomes" id="UP001216638">
    <property type="component" value="Chromosome 1"/>
</dbReference>
<dbReference type="AlphaFoldDB" id="A0AAF0DPF0"/>
<comment type="function">
    <text evidence="4">Component of the eukaryotic translation initiation factor 3 (eIF-3) complex, which is involved in protein synthesis of a specialized repertoire of mRNAs and, together with other initiation factors, stimulates binding of mRNA and methionyl-tRNAi to the 40S ribosome. The eIF-3 complex specifically targets and initiates translation of a subset of mRNAs involved in cell proliferation.</text>
</comment>
<dbReference type="GO" id="GO:0001732">
    <property type="term" value="P:formation of cytoplasmic translation initiation complex"/>
    <property type="evidence" value="ECO:0007669"/>
    <property type="project" value="UniProtKB-UniRule"/>
</dbReference>
<keyword evidence="1 4" id="KW-0963">Cytoplasm</keyword>
<gene>
    <name evidence="7" type="ORF">MBRA1_000164</name>
</gene>
<dbReference type="GO" id="GO:0008237">
    <property type="term" value="F:metallopeptidase activity"/>
    <property type="evidence" value="ECO:0007669"/>
    <property type="project" value="InterPro"/>
</dbReference>
<dbReference type="CDD" id="cd08065">
    <property type="entry name" value="MPN_eIF3h"/>
    <property type="match status" value="1"/>
</dbReference>
<evidence type="ECO:0000256" key="4">
    <source>
        <dbReference type="HAMAP-Rule" id="MF_03007"/>
    </source>
</evidence>
<evidence type="ECO:0000313" key="7">
    <source>
        <dbReference type="EMBL" id="WFC93544.1"/>
    </source>
</evidence>
<evidence type="ECO:0000259" key="6">
    <source>
        <dbReference type="Pfam" id="PF19445"/>
    </source>
</evidence>
<keyword evidence="8" id="KW-1185">Reference proteome</keyword>
<comment type="similarity">
    <text evidence="4">Belongs to the eIF-3 subunit H family.</text>
</comment>
<keyword evidence="2 4" id="KW-0396">Initiation factor</keyword>
<evidence type="ECO:0000259" key="5">
    <source>
        <dbReference type="Pfam" id="PF01398"/>
    </source>
</evidence>
<reference evidence="7" key="1">
    <citation type="submission" date="2023-03" db="EMBL/GenBank/DDBJ databases">
        <title>Mating type loci evolution in Malassezia.</title>
        <authorList>
            <person name="Coelho M.A."/>
        </authorList>
    </citation>
    <scope>NUCLEOTIDE SEQUENCE</scope>
    <source>
        <strain evidence="7">CBS 14135</strain>
    </source>
</reference>
<dbReference type="GO" id="GO:0033290">
    <property type="term" value="C:eukaryotic 48S preinitiation complex"/>
    <property type="evidence" value="ECO:0007669"/>
    <property type="project" value="UniProtKB-UniRule"/>
</dbReference>
<evidence type="ECO:0000313" key="8">
    <source>
        <dbReference type="Proteomes" id="UP001216638"/>
    </source>
</evidence>